<evidence type="ECO:0000313" key="4">
    <source>
        <dbReference type="EMBL" id="SFC89352.1"/>
    </source>
</evidence>
<comment type="similarity">
    <text evidence="1">Belongs to the polysaccharide synthase family.</text>
</comment>
<protein>
    <submittedName>
        <fullName evidence="4">NDP-sugar epimerase, includes UDP-GlcNAc-inverting 4,6-dehydratase FlaA1 and capsular polysaccharide biosynthesis protein EpsC</fullName>
    </submittedName>
</protein>
<keyword evidence="2" id="KW-0472">Membrane</keyword>
<dbReference type="InterPro" id="IPR003869">
    <property type="entry name" value="Polysac_CapD-like"/>
</dbReference>
<feature type="transmembrane region" description="Helical" evidence="2">
    <location>
        <begin position="83"/>
        <end position="102"/>
    </location>
</feature>
<evidence type="ECO:0000313" key="5">
    <source>
        <dbReference type="Proteomes" id="UP000231644"/>
    </source>
</evidence>
<evidence type="ECO:0000256" key="2">
    <source>
        <dbReference type="SAM" id="Phobius"/>
    </source>
</evidence>
<dbReference type="SUPFAM" id="SSF51735">
    <property type="entry name" value="NAD(P)-binding Rossmann-fold domains"/>
    <property type="match status" value="1"/>
</dbReference>
<organism evidence="4 5">
    <name type="scientific">Pseudooceanicola nitratireducens</name>
    <dbReference type="NCBI Taxonomy" id="517719"/>
    <lineage>
        <taxon>Bacteria</taxon>
        <taxon>Pseudomonadati</taxon>
        <taxon>Pseudomonadota</taxon>
        <taxon>Alphaproteobacteria</taxon>
        <taxon>Rhodobacterales</taxon>
        <taxon>Paracoccaceae</taxon>
        <taxon>Pseudooceanicola</taxon>
    </lineage>
</organism>
<feature type="transmembrane region" description="Helical" evidence="2">
    <location>
        <begin position="114"/>
        <end position="132"/>
    </location>
</feature>
<gene>
    <name evidence="4" type="ORF">SAMN05421762_2619</name>
</gene>
<dbReference type="AlphaFoldDB" id="A0A1I1MWS3"/>
<sequence>MTGFLDQITGLRRKQKIAIQMAVDTVLIIASFAVAMLVRLESLDFAADPMVWVPLIAVIPATVYTLHVTGLYLTLVRYITGRVLVYVTKGVLVSAIVLGVVSQLLNAGVPRSVPFIYAACLLISVGGLRFVIRHFFLKPSRSARQPVIIYGAGEAGVMVANSMKSGAQYGAVAFLDDNPDLHGLTKAGLKVSSPDRVADLVAATGARTLLLALPSLTRRRRREIVQTMQDRTALEIKTIPGMSDLISGRAKISELRNVTPEDLLGRDPVAPIDRLMQRNITGKVVMVSGAGGSIGSELCRQILSLSPERLVLFEISEFALYQIQMELSEEAARIRADVDIVPILGSVQHPRRLEAAIKAWSVQTIYHAAAYKHVPLVEENVIEGIRNNVFGTLEIATAAQRQGVENFILISTDKAVRPTNVMGATKRTAELICQALAAQGGTTTFSMVRFGNVLGSSGSVIPRFRSQIEAGGPVTVTHRDVNRFFMTIPEASQLVIQAGAMARGGDVFVLDMGQPVKIIDLAISMVKLHGLQPYVIDAGDASGAEGDIAIAITGLRKGEKLYEELLIGNDPAPTQHPRIMTASERSLPMGRLMPVLDDLRRACERFDLPRIGEILHDLPLDFSPSNAELSDLLWTRAGQPVIEAEPTGGHLRIAREATA</sequence>
<dbReference type="Pfam" id="PF02719">
    <property type="entry name" value="Polysacc_synt_2"/>
    <property type="match status" value="1"/>
</dbReference>
<keyword evidence="5" id="KW-1185">Reference proteome</keyword>
<dbReference type="Pfam" id="PF13727">
    <property type="entry name" value="CoA_binding_3"/>
    <property type="match status" value="1"/>
</dbReference>
<dbReference type="Gene3D" id="3.40.50.720">
    <property type="entry name" value="NAD(P)-binding Rossmann-like Domain"/>
    <property type="match status" value="2"/>
</dbReference>
<evidence type="ECO:0000259" key="3">
    <source>
        <dbReference type="Pfam" id="PF02719"/>
    </source>
</evidence>
<dbReference type="InterPro" id="IPR029063">
    <property type="entry name" value="SAM-dependent_MTases_sf"/>
</dbReference>
<dbReference type="CDD" id="cd05237">
    <property type="entry name" value="UDP_invert_4-6DH_SDR_e"/>
    <property type="match status" value="1"/>
</dbReference>
<dbReference type="STRING" id="517719.SAMN05421762_2619"/>
<name>A0A1I1MWS3_9RHOB</name>
<keyword evidence="2" id="KW-0812">Transmembrane</keyword>
<dbReference type="InterPro" id="IPR036291">
    <property type="entry name" value="NAD(P)-bd_dom_sf"/>
</dbReference>
<dbReference type="InterPro" id="IPR051203">
    <property type="entry name" value="Polysaccharide_Synthase-Rel"/>
</dbReference>
<accession>A0A1I1MWS3</accession>
<dbReference type="Proteomes" id="UP000231644">
    <property type="component" value="Unassembled WGS sequence"/>
</dbReference>
<dbReference type="PANTHER" id="PTHR43318:SF1">
    <property type="entry name" value="POLYSACCHARIDE BIOSYNTHESIS PROTEIN EPSC-RELATED"/>
    <property type="match status" value="1"/>
</dbReference>
<keyword evidence="2" id="KW-1133">Transmembrane helix</keyword>
<feature type="transmembrane region" description="Helical" evidence="2">
    <location>
        <begin position="52"/>
        <end position="76"/>
    </location>
</feature>
<feature type="domain" description="Polysaccharide biosynthesis protein CapD-like" evidence="3">
    <location>
        <begin position="285"/>
        <end position="583"/>
    </location>
</feature>
<evidence type="ECO:0000256" key="1">
    <source>
        <dbReference type="ARBA" id="ARBA00007430"/>
    </source>
</evidence>
<proteinExistence type="inferred from homology"/>
<dbReference type="SUPFAM" id="SSF53335">
    <property type="entry name" value="S-adenosyl-L-methionine-dependent methyltransferases"/>
    <property type="match status" value="1"/>
</dbReference>
<reference evidence="4 5" key="1">
    <citation type="submission" date="2016-10" db="EMBL/GenBank/DDBJ databases">
        <authorList>
            <person name="de Groot N.N."/>
        </authorList>
    </citation>
    <scope>NUCLEOTIDE SEQUENCE [LARGE SCALE GENOMIC DNA]</scope>
    <source>
        <strain evidence="4 5">DSM 29619</strain>
    </source>
</reference>
<dbReference type="OrthoDB" id="9803111at2"/>
<dbReference type="PANTHER" id="PTHR43318">
    <property type="entry name" value="UDP-N-ACETYLGLUCOSAMINE 4,6-DEHYDRATASE"/>
    <property type="match status" value="1"/>
</dbReference>
<dbReference type="EMBL" id="FOLX01000001">
    <property type="protein sequence ID" value="SFC89352.1"/>
    <property type="molecule type" value="Genomic_DNA"/>
</dbReference>
<dbReference type="RefSeq" id="WP_093447298.1">
    <property type="nucleotide sequence ID" value="NZ_FNZG01000001.1"/>
</dbReference>
<feature type="transmembrane region" description="Helical" evidence="2">
    <location>
        <begin position="21"/>
        <end position="40"/>
    </location>
</feature>